<evidence type="ECO:0000313" key="1">
    <source>
        <dbReference type="EMBL" id="KKL99832.1"/>
    </source>
</evidence>
<proteinExistence type="predicted"/>
<protein>
    <submittedName>
        <fullName evidence="1">Uncharacterized protein</fullName>
    </submittedName>
</protein>
<name>A0A0F9JLM5_9ZZZZ</name>
<sequence>MRSNLRRTGAIVLVLLLAATLVSIMTRGPGPDWNRSSGIQQPVSDFGEVAARLVGGLGATHRGGKVIFSTSFEHGLNDVDITDVLGTGAEIQFNPSKSFRGGNSVDLTAGDAVDDFASLRKFFYPIEDSPVGVESAFCLNVNTQVRVAIGLEHYQPDEAFLFQVRIDGSSKELEYLGSADWVKIADVPGLSNSAQIFHVLKMIVDVKAGKYLRVILDTDQFEVNDDAWTIATGEPYYNVANISAANLQAGATRTIQIDDFVLTMQEEG</sequence>
<dbReference type="EMBL" id="LAZR01017577">
    <property type="protein sequence ID" value="KKL99832.1"/>
    <property type="molecule type" value="Genomic_DNA"/>
</dbReference>
<accession>A0A0F9JLM5</accession>
<comment type="caution">
    <text evidence="1">The sequence shown here is derived from an EMBL/GenBank/DDBJ whole genome shotgun (WGS) entry which is preliminary data.</text>
</comment>
<reference evidence="1" key="1">
    <citation type="journal article" date="2015" name="Nature">
        <title>Complex archaea that bridge the gap between prokaryotes and eukaryotes.</title>
        <authorList>
            <person name="Spang A."/>
            <person name="Saw J.H."/>
            <person name="Jorgensen S.L."/>
            <person name="Zaremba-Niedzwiedzka K."/>
            <person name="Martijn J."/>
            <person name="Lind A.E."/>
            <person name="van Eijk R."/>
            <person name="Schleper C."/>
            <person name="Guy L."/>
            <person name="Ettema T.J."/>
        </authorList>
    </citation>
    <scope>NUCLEOTIDE SEQUENCE</scope>
</reference>
<gene>
    <name evidence="1" type="ORF">LCGC14_1810490</name>
</gene>
<dbReference type="AlphaFoldDB" id="A0A0F9JLM5"/>
<organism evidence="1">
    <name type="scientific">marine sediment metagenome</name>
    <dbReference type="NCBI Taxonomy" id="412755"/>
    <lineage>
        <taxon>unclassified sequences</taxon>
        <taxon>metagenomes</taxon>
        <taxon>ecological metagenomes</taxon>
    </lineage>
</organism>